<proteinExistence type="predicted"/>
<feature type="region of interest" description="Disordered" evidence="1">
    <location>
        <begin position="89"/>
        <end position="113"/>
    </location>
</feature>
<evidence type="ECO:0000313" key="2">
    <source>
        <dbReference type="EMBL" id="AIK97766.1"/>
    </source>
</evidence>
<name>A0A077B0N8_AAV2</name>
<protein>
    <submittedName>
        <fullName evidence="2">X protein</fullName>
    </submittedName>
</protein>
<accession>A0A077B0N8</accession>
<evidence type="ECO:0000256" key="1">
    <source>
        <dbReference type="SAM" id="MobiDB-lite"/>
    </source>
</evidence>
<dbReference type="EMBL" id="KM186843">
    <property type="protein sequence ID" value="AIK97766.1"/>
    <property type="molecule type" value="Genomic_DNA"/>
</dbReference>
<sequence length="155" mass="17624">MVLYLPTSREATDKQLPQMSTHKAFFQAWSGRTEMCTFRGPSGQRFHTRTDIFTPLPSWVDSDLNTLLHRFSSRTPRYLRILRPPSVRQSLLPSSHSTPRDRSAWRSSGSCRRKTANAGIPKFSTLPTTTSLLMWTLLWTLMACIQSLAPLAPDT</sequence>
<dbReference type="DNASU" id="22318903"/>
<organism evidence="2">
    <name type="scientific">Adeno-associated virus 2</name>
    <name type="common">AAV-2</name>
    <dbReference type="NCBI Taxonomy" id="10804"/>
    <lineage>
        <taxon>Viruses</taxon>
        <taxon>Monodnaviria</taxon>
        <taxon>Shotokuvirae</taxon>
        <taxon>Cossaviricota</taxon>
        <taxon>Quintoviricetes</taxon>
        <taxon>Piccovirales</taxon>
        <taxon>Parvoviridae</taxon>
        <taxon>Parvovirinae</taxon>
        <taxon>Dependoparvovirus</taxon>
        <taxon>Dependoparvovirus primate1</taxon>
    </lineage>
</organism>
<organismHost>
    <name type="scientific">Mammalia</name>
    <name type="common">mammals</name>
    <dbReference type="NCBI Taxonomy" id="40674"/>
</organismHost>
<dbReference type="KEGG" id="vg:22318903"/>
<reference evidence="2" key="1">
    <citation type="journal article" date="2014" name="PLoS ONE">
        <title>The X Gene of Adeno-Associated Virus 2 (AAV2) Is Involved in Viral DNA Replication.</title>
        <authorList>
            <person name="Cao M."/>
            <person name="You H."/>
            <person name="Hermonat P.L."/>
        </authorList>
    </citation>
    <scope>NUCLEOTIDE SEQUENCE</scope>
    <source>
        <strain evidence="2">05222012</strain>
    </source>
</reference>
<gene>
    <name evidence="2" type="primary">X</name>
</gene>